<dbReference type="RefSeq" id="WP_171702912.1">
    <property type="nucleotide sequence ID" value="NZ_JABFHI010000005.1"/>
</dbReference>
<sequence length="123" mass="14132">MLPIIEDTLGGLSRNYYFRQLIFGIGLSALTYFAVTQGIPDSVPFGVFPLLVLNALLYPYSRFVYEQIIGFVMGNNVFYLPLIIMLPVKLFTMTMCWGWAVFLAPVGLVYLYFHHRKARRQVP</sequence>
<feature type="transmembrane region" description="Helical" evidence="1">
    <location>
        <begin position="21"/>
        <end position="39"/>
    </location>
</feature>
<feature type="transmembrane region" description="Helical" evidence="1">
    <location>
        <begin position="68"/>
        <end position="86"/>
    </location>
</feature>
<organism evidence="2 3">
    <name type="scientific">Vreelandella azerica</name>
    <dbReference type="NCBI Taxonomy" id="2732867"/>
    <lineage>
        <taxon>Bacteria</taxon>
        <taxon>Pseudomonadati</taxon>
        <taxon>Pseudomonadota</taxon>
        <taxon>Gammaproteobacteria</taxon>
        <taxon>Oceanospirillales</taxon>
        <taxon>Halomonadaceae</taxon>
        <taxon>Vreelandella</taxon>
    </lineage>
</organism>
<feature type="transmembrane region" description="Helical" evidence="1">
    <location>
        <begin position="45"/>
        <end position="61"/>
    </location>
</feature>
<gene>
    <name evidence="2" type="ORF">HLB35_13015</name>
</gene>
<evidence type="ECO:0000313" key="2">
    <source>
        <dbReference type="EMBL" id="NOG32446.1"/>
    </source>
</evidence>
<dbReference type="AlphaFoldDB" id="A0A7Y3XBN1"/>
<feature type="transmembrane region" description="Helical" evidence="1">
    <location>
        <begin position="92"/>
        <end position="113"/>
    </location>
</feature>
<protein>
    <submittedName>
        <fullName evidence="2">Uncharacterized protein</fullName>
    </submittedName>
</protein>
<reference evidence="2 3" key="2">
    <citation type="submission" date="2020-06" db="EMBL/GenBank/DDBJ databases">
        <title>Halomonas songnenensis sp. nov., a moderately halophilic bacterium isolated from saline and alkaline soils.</title>
        <authorList>
            <person name="Jiang J."/>
            <person name="Pan Y."/>
        </authorList>
    </citation>
    <scope>NUCLEOTIDE SEQUENCE [LARGE SCALE GENOMIC DNA]</scope>
    <source>
        <strain evidence="2 3">TBZ9</strain>
    </source>
</reference>
<evidence type="ECO:0000256" key="1">
    <source>
        <dbReference type="SAM" id="Phobius"/>
    </source>
</evidence>
<dbReference type="EMBL" id="JABFHI010000005">
    <property type="protein sequence ID" value="NOG32446.1"/>
    <property type="molecule type" value="Genomic_DNA"/>
</dbReference>
<evidence type="ECO:0000313" key="3">
    <source>
        <dbReference type="Proteomes" id="UP000588806"/>
    </source>
</evidence>
<dbReference type="Proteomes" id="UP000588806">
    <property type="component" value="Unassembled WGS sequence"/>
</dbReference>
<keyword evidence="1" id="KW-1133">Transmembrane helix</keyword>
<comment type="caution">
    <text evidence="2">The sequence shown here is derived from an EMBL/GenBank/DDBJ whole genome shotgun (WGS) entry which is preliminary data.</text>
</comment>
<reference evidence="2 3" key="1">
    <citation type="submission" date="2020-05" db="EMBL/GenBank/DDBJ databases">
        <authorList>
            <person name="Ruan W."/>
            <person name="Jeon C.O."/>
            <person name="Chun B.H."/>
        </authorList>
    </citation>
    <scope>NUCLEOTIDE SEQUENCE [LARGE SCALE GENOMIC DNA]</scope>
    <source>
        <strain evidence="2 3">TBZ9</strain>
    </source>
</reference>
<accession>A0A7Y3XBN1</accession>
<keyword evidence="1" id="KW-0472">Membrane</keyword>
<proteinExistence type="predicted"/>
<name>A0A7Y3XBN1_9GAMM</name>
<keyword evidence="3" id="KW-1185">Reference proteome</keyword>
<keyword evidence="1" id="KW-0812">Transmembrane</keyword>